<evidence type="ECO:0000256" key="1">
    <source>
        <dbReference type="SAM" id="MobiDB-lite"/>
    </source>
</evidence>
<dbReference type="InterPro" id="IPR053030">
    <property type="entry name" value="Ribosomal_biogenesis_FAF1-like"/>
</dbReference>
<comment type="caution">
    <text evidence="2">The sequence shown here is derived from an EMBL/GenBank/DDBJ whole genome shotgun (WGS) entry which is preliminary data.</text>
</comment>
<dbReference type="EMBL" id="SKBQ01000029">
    <property type="protein sequence ID" value="TPX14363.1"/>
    <property type="molecule type" value="Genomic_DNA"/>
</dbReference>
<name>A0A507B3D1_9PEZI</name>
<dbReference type="PANTHER" id="PTHR28096:SF1">
    <property type="entry name" value="PROTEIN FAF1"/>
    <property type="match status" value="1"/>
</dbReference>
<feature type="region of interest" description="Disordered" evidence="1">
    <location>
        <begin position="219"/>
        <end position="331"/>
    </location>
</feature>
<dbReference type="GO" id="GO:0000462">
    <property type="term" value="P:maturation of SSU-rRNA from tricistronic rRNA transcript (SSU-rRNA, 5.8S rRNA, LSU-rRNA)"/>
    <property type="evidence" value="ECO:0007669"/>
    <property type="project" value="TreeGrafter"/>
</dbReference>
<protein>
    <submittedName>
        <fullName evidence="2">Uncharacterized protein</fullName>
    </submittedName>
</protein>
<feature type="compositionally biased region" description="Low complexity" evidence="1">
    <location>
        <begin position="182"/>
        <end position="194"/>
    </location>
</feature>
<feature type="region of interest" description="Disordered" evidence="1">
    <location>
        <begin position="1"/>
        <end position="20"/>
    </location>
</feature>
<dbReference type="RefSeq" id="XP_030996074.1">
    <property type="nucleotide sequence ID" value="XM_031140094.1"/>
</dbReference>
<dbReference type="AlphaFoldDB" id="A0A507B3D1"/>
<feature type="compositionally biased region" description="Low complexity" evidence="1">
    <location>
        <begin position="125"/>
        <end position="163"/>
    </location>
</feature>
<evidence type="ECO:0000313" key="2">
    <source>
        <dbReference type="EMBL" id="TPX14363.1"/>
    </source>
</evidence>
<dbReference type="PANTHER" id="PTHR28096">
    <property type="entry name" value="PROTEIN FAF1"/>
    <property type="match status" value="1"/>
</dbReference>
<accession>A0A507B3D1</accession>
<dbReference type="GeneID" id="41973006"/>
<dbReference type="OrthoDB" id="5556956at2759"/>
<organism evidence="2 3">
    <name type="scientific">Thyridium curvatum</name>
    <dbReference type="NCBI Taxonomy" id="1093900"/>
    <lineage>
        <taxon>Eukaryota</taxon>
        <taxon>Fungi</taxon>
        <taxon>Dikarya</taxon>
        <taxon>Ascomycota</taxon>
        <taxon>Pezizomycotina</taxon>
        <taxon>Sordariomycetes</taxon>
        <taxon>Sordariomycetidae</taxon>
        <taxon>Thyridiales</taxon>
        <taxon>Thyridiaceae</taxon>
        <taxon>Thyridium</taxon>
    </lineage>
</organism>
<feature type="region of interest" description="Disordered" evidence="1">
    <location>
        <begin position="182"/>
        <end position="206"/>
    </location>
</feature>
<feature type="compositionally biased region" description="Basic and acidic residues" evidence="1">
    <location>
        <begin position="295"/>
        <end position="311"/>
    </location>
</feature>
<keyword evidence="3" id="KW-1185">Reference proteome</keyword>
<reference evidence="2 3" key="1">
    <citation type="submission" date="2019-06" db="EMBL/GenBank/DDBJ databases">
        <title>Draft genome sequence of the filamentous fungus Phialemoniopsis curvata isolated from diesel fuel.</title>
        <authorList>
            <person name="Varaljay V.A."/>
            <person name="Lyon W.J."/>
            <person name="Crouch A.L."/>
            <person name="Drake C.E."/>
            <person name="Hollomon J.M."/>
            <person name="Nadeau L.J."/>
            <person name="Nunn H.S."/>
            <person name="Stevenson B.S."/>
            <person name="Bojanowski C.L."/>
            <person name="Crookes-Goodson W.J."/>
        </authorList>
    </citation>
    <scope>NUCLEOTIDE SEQUENCE [LARGE SCALE GENOMIC DNA]</scope>
    <source>
        <strain evidence="2 3">D216</strain>
    </source>
</reference>
<dbReference type="STRING" id="1093900.A0A507B3D1"/>
<gene>
    <name evidence="2" type="ORF">E0L32_005559</name>
</gene>
<proteinExistence type="predicted"/>
<dbReference type="FunCoup" id="A0A507B3D1">
    <property type="interactions" value="184"/>
</dbReference>
<sequence length="331" mass="35573">MGHSSVLGKRKPKATEEELEDAQAIFRKHFEAQFQLLPEDQPLRKAEGEDEEDEEDDEDDSEEDGSDAESEWDGLSGDEEDDDVTAVQVIDHSTNTHSSEDSAFTKAELRAYMVRLTSLPRTNQSSKPPSSTFPSSDDTKPPSSRRSSKPASASDEPEDSAALLANDLALQRLISESHLLAASSPHLSSSPSASKPFASGRARQAATSLRLAALGASPASLAPQHKMPMAQRKGIAAAAAAREHKRRREAKLNGVVLERPDGSGSGSGSSKGKDPRGRRRAGGGPVDAPSVGRMRGAELRLSKRDIRDVEGPRGGGDWKKKKRRSYGGEFP</sequence>
<dbReference type="Proteomes" id="UP000319257">
    <property type="component" value="Unassembled WGS sequence"/>
</dbReference>
<feature type="compositionally biased region" description="Acidic residues" evidence="1">
    <location>
        <begin position="48"/>
        <end position="84"/>
    </location>
</feature>
<dbReference type="Pfam" id="PF15375">
    <property type="entry name" value="FSAF1"/>
    <property type="match status" value="1"/>
</dbReference>
<feature type="region of interest" description="Disordered" evidence="1">
    <location>
        <begin position="34"/>
        <end position="163"/>
    </location>
</feature>
<dbReference type="InParanoid" id="A0A507B3D1"/>
<dbReference type="InterPro" id="IPR027973">
    <property type="entry name" value="FSAF1-like"/>
</dbReference>
<evidence type="ECO:0000313" key="3">
    <source>
        <dbReference type="Proteomes" id="UP000319257"/>
    </source>
</evidence>
<dbReference type="GO" id="GO:0005730">
    <property type="term" value="C:nucleolus"/>
    <property type="evidence" value="ECO:0007669"/>
    <property type="project" value="TreeGrafter"/>
</dbReference>